<dbReference type="PANTHER" id="PTHR13108:SF9">
    <property type="entry name" value="CONDENSIN COMPLEX SUBUNIT 2"/>
    <property type="match status" value="1"/>
</dbReference>
<protein>
    <recommendedName>
        <fullName evidence="4">Condensin complex subunit 2</fullName>
    </recommendedName>
</protein>
<keyword evidence="8" id="KW-0498">Mitosis</keyword>
<feature type="compositionally biased region" description="Basic and acidic residues" evidence="11">
    <location>
        <begin position="164"/>
        <end position="181"/>
    </location>
</feature>
<dbReference type="GO" id="GO:0051301">
    <property type="term" value="P:cell division"/>
    <property type="evidence" value="ECO:0007669"/>
    <property type="project" value="UniProtKB-KW"/>
</dbReference>
<evidence type="ECO:0000256" key="7">
    <source>
        <dbReference type="ARBA" id="ARBA00022618"/>
    </source>
</evidence>
<dbReference type="AlphaFoldDB" id="A0A9R1S0M7"/>
<dbReference type="EMBL" id="LT934116">
    <property type="protein sequence ID" value="VAH76668.1"/>
    <property type="molecule type" value="Genomic_DNA"/>
</dbReference>
<name>A0A9R1S0M7_TRITD</name>
<keyword evidence="5" id="KW-0158">Chromosome</keyword>
<dbReference type="InterPro" id="IPR022816">
    <property type="entry name" value="Condensin_barren_su2"/>
</dbReference>
<dbReference type="GO" id="GO:0003682">
    <property type="term" value="F:chromatin binding"/>
    <property type="evidence" value="ECO:0007669"/>
    <property type="project" value="TreeGrafter"/>
</dbReference>
<proteinExistence type="inferred from homology"/>
<dbReference type="Proteomes" id="UP000324705">
    <property type="component" value="Chromosome 3B"/>
</dbReference>
<keyword evidence="7" id="KW-0132">Cell division</keyword>
<keyword evidence="13" id="KW-1185">Reference proteome</keyword>
<gene>
    <name evidence="12" type="ORF">TRITD_3Bv1G112120</name>
</gene>
<evidence type="ECO:0000256" key="6">
    <source>
        <dbReference type="ARBA" id="ARBA00022490"/>
    </source>
</evidence>
<evidence type="ECO:0000256" key="2">
    <source>
        <dbReference type="ARBA" id="ARBA00004496"/>
    </source>
</evidence>
<evidence type="ECO:0000256" key="4">
    <source>
        <dbReference type="ARBA" id="ARBA00016065"/>
    </source>
</evidence>
<evidence type="ECO:0000256" key="1">
    <source>
        <dbReference type="ARBA" id="ARBA00004286"/>
    </source>
</evidence>
<evidence type="ECO:0000313" key="12">
    <source>
        <dbReference type="EMBL" id="VAH76668.1"/>
    </source>
</evidence>
<evidence type="ECO:0000256" key="3">
    <source>
        <dbReference type="ARBA" id="ARBA00009471"/>
    </source>
</evidence>
<dbReference type="Gramene" id="TRITD3Bv1G112120.11">
    <property type="protein sequence ID" value="TRITD3Bv1G112120.11"/>
    <property type="gene ID" value="TRITD3Bv1G112120"/>
</dbReference>
<feature type="region of interest" description="Disordered" evidence="11">
    <location>
        <begin position="148"/>
        <end position="241"/>
    </location>
</feature>
<keyword evidence="9" id="KW-0226">DNA condensation</keyword>
<comment type="subcellular location">
    <subcellularLocation>
        <location evidence="1">Chromosome</location>
    </subcellularLocation>
    <subcellularLocation>
        <location evidence="2">Cytoplasm</location>
    </subcellularLocation>
</comment>
<dbReference type="Pfam" id="PF05786">
    <property type="entry name" value="Cnd2"/>
    <property type="match status" value="2"/>
</dbReference>
<accession>A0A9R1S0M7</accession>
<dbReference type="GO" id="GO:0005737">
    <property type="term" value="C:cytoplasm"/>
    <property type="evidence" value="ECO:0007669"/>
    <property type="project" value="UniProtKB-SubCell"/>
</dbReference>
<evidence type="ECO:0000313" key="13">
    <source>
        <dbReference type="Proteomes" id="UP000324705"/>
    </source>
</evidence>
<organism evidence="12 13">
    <name type="scientific">Triticum turgidum subsp. durum</name>
    <name type="common">Durum wheat</name>
    <name type="synonym">Triticum durum</name>
    <dbReference type="NCBI Taxonomy" id="4567"/>
    <lineage>
        <taxon>Eukaryota</taxon>
        <taxon>Viridiplantae</taxon>
        <taxon>Streptophyta</taxon>
        <taxon>Embryophyta</taxon>
        <taxon>Tracheophyta</taxon>
        <taxon>Spermatophyta</taxon>
        <taxon>Magnoliopsida</taxon>
        <taxon>Liliopsida</taxon>
        <taxon>Poales</taxon>
        <taxon>Poaceae</taxon>
        <taxon>BOP clade</taxon>
        <taxon>Pooideae</taxon>
        <taxon>Triticodae</taxon>
        <taxon>Triticeae</taxon>
        <taxon>Triticinae</taxon>
        <taxon>Triticum</taxon>
    </lineage>
</organism>
<evidence type="ECO:0000256" key="11">
    <source>
        <dbReference type="SAM" id="MobiDB-lite"/>
    </source>
</evidence>
<evidence type="ECO:0000256" key="8">
    <source>
        <dbReference type="ARBA" id="ARBA00022776"/>
    </source>
</evidence>
<dbReference type="GO" id="GO:0000796">
    <property type="term" value="C:condensin complex"/>
    <property type="evidence" value="ECO:0007669"/>
    <property type="project" value="InterPro"/>
</dbReference>
<keyword evidence="10" id="KW-0131">Cell cycle</keyword>
<sequence>MIVHMPLSNDISPTLRDIVAQFDEENKRPSHDASSGQMLVMEDQVVDSNDDSMPPDCGTWDFGGCDDQDSAYDENCNPMNFNSTNYEEGTDDCEYTFQGPDGPDVDERLEKIADLLSLGAGFSSKTNAWAGPEHWKYRKVRDLEPAQTSSGDLEVAKKAKKKKGKEEPDIDFTKALEHEKANVFAPPKNPKSLLLPANKVSGSEKKKTTWDNSDDFMPSRPWDDDDLGNDHVDEGDAASDVEEPVNLIAKPRQVNRIDVQYDKVSKQVDVHALKEVLWNHIHSSAKTADLERDGIESSLCLTKVLHDLPCSNRDVSTTEISQHLYFICLLHLANEHSLTLRDCPTLDEIDIYILTSPLVK</sequence>
<evidence type="ECO:0000256" key="9">
    <source>
        <dbReference type="ARBA" id="ARBA00023067"/>
    </source>
</evidence>
<evidence type="ECO:0000256" key="5">
    <source>
        <dbReference type="ARBA" id="ARBA00022454"/>
    </source>
</evidence>
<evidence type="ECO:0000256" key="10">
    <source>
        <dbReference type="ARBA" id="ARBA00023306"/>
    </source>
</evidence>
<reference evidence="12 13" key="1">
    <citation type="submission" date="2017-09" db="EMBL/GenBank/DDBJ databases">
        <authorList>
            <consortium name="International Durum Wheat Genome Sequencing Consortium (IDWGSC)"/>
            <person name="Milanesi L."/>
        </authorList>
    </citation>
    <scope>NUCLEOTIDE SEQUENCE [LARGE SCALE GENOMIC DNA]</scope>
    <source>
        <strain evidence="13">cv. Svevo</strain>
    </source>
</reference>
<comment type="similarity">
    <text evidence="3">Belongs to the CND2 (condensin subunit 2) family.</text>
</comment>
<dbReference type="GO" id="GO:0007076">
    <property type="term" value="P:mitotic chromosome condensation"/>
    <property type="evidence" value="ECO:0007669"/>
    <property type="project" value="InterPro"/>
</dbReference>
<keyword evidence="6" id="KW-0963">Cytoplasm</keyword>
<dbReference type="PANTHER" id="PTHR13108">
    <property type="entry name" value="CONDENSIN COMPLEX SUBUNIT 2"/>
    <property type="match status" value="1"/>
</dbReference>